<comment type="caution">
    <text evidence="2">The sequence shown here is derived from an EMBL/GenBank/DDBJ whole genome shotgun (WGS) entry which is preliminary data.</text>
</comment>
<evidence type="ECO:0000256" key="1">
    <source>
        <dbReference type="SAM" id="MobiDB-lite"/>
    </source>
</evidence>
<gene>
    <name evidence="2" type="ORF">GS4_19_00510</name>
</gene>
<feature type="region of interest" description="Disordered" evidence="1">
    <location>
        <begin position="159"/>
        <end position="184"/>
    </location>
</feature>
<feature type="compositionally biased region" description="Basic and acidic residues" evidence="1">
    <location>
        <begin position="159"/>
        <end position="175"/>
    </location>
</feature>
<proteinExistence type="predicted"/>
<accession>M0QKS7</accession>
<feature type="region of interest" description="Disordered" evidence="1">
    <location>
        <begin position="204"/>
        <end position="248"/>
    </location>
</feature>
<dbReference type="EMBL" id="BANX01000019">
    <property type="protein sequence ID" value="GAC68861.1"/>
    <property type="molecule type" value="Genomic_DNA"/>
</dbReference>
<dbReference type="STRING" id="1223545.GS4_19_00510"/>
<protein>
    <submittedName>
        <fullName evidence="2">Uncharacterized protein</fullName>
    </submittedName>
</protein>
<sequence length="248" mass="26571">MSSREPTQPTPEALINAAYDLATLIAEGSQDAEARSLVASSLDDALAAATGQRTQEDIDRLAAELVLVAVGEVDTDSSTPRRLLQQRTAEAWLSHLGDARAQELLDRQRWADAADPVAEPWDGGDSNTNRAIPAPSGPLPPVLGVAYPDVPATPDAAREGLWDNTEHGGEAHAADTDDETTDDPDADVEIVDAEIVEVERVTPGQTRYRMPAGQHYSPANRPGFTRSLTQGRPVVQINTGSDHLDDQR</sequence>
<dbReference type="eggNOG" id="ENOG5031WAU">
    <property type="taxonomic scope" value="Bacteria"/>
</dbReference>
<dbReference type="AlphaFoldDB" id="M0QKS7"/>
<feature type="compositionally biased region" description="Polar residues" evidence="1">
    <location>
        <begin position="226"/>
        <end position="241"/>
    </location>
</feature>
<reference evidence="2 3" key="1">
    <citation type="submission" date="2013-01" db="EMBL/GenBank/DDBJ databases">
        <title>Whole genome shotgun sequence of Gordonia soli NBRC 108243.</title>
        <authorList>
            <person name="Isaki-Nakamura S."/>
            <person name="Hosoyama A."/>
            <person name="Tsuchikane K."/>
            <person name="Ando Y."/>
            <person name="Baba S."/>
            <person name="Ohji S."/>
            <person name="Hamada M."/>
            <person name="Tamura T."/>
            <person name="Yamazoe A."/>
            <person name="Yamazaki S."/>
            <person name="Fujita N."/>
        </authorList>
    </citation>
    <scope>NUCLEOTIDE SEQUENCE [LARGE SCALE GENOMIC DNA]</scope>
    <source>
        <strain evidence="2 3">NBRC 108243</strain>
    </source>
</reference>
<evidence type="ECO:0000313" key="2">
    <source>
        <dbReference type="EMBL" id="GAC68861.1"/>
    </source>
</evidence>
<dbReference type="Proteomes" id="UP000011666">
    <property type="component" value="Unassembled WGS sequence"/>
</dbReference>
<dbReference type="RefSeq" id="WP_007621360.1">
    <property type="nucleotide sequence ID" value="NZ_BANX01000019.1"/>
</dbReference>
<keyword evidence="3" id="KW-1185">Reference proteome</keyword>
<name>M0QKS7_9ACTN</name>
<organism evidence="2 3">
    <name type="scientific">Gordonia soli NBRC 108243</name>
    <dbReference type="NCBI Taxonomy" id="1223545"/>
    <lineage>
        <taxon>Bacteria</taxon>
        <taxon>Bacillati</taxon>
        <taxon>Actinomycetota</taxon>
        <taxon>Actinomycetes</taxon>
        <taxon>Mycobacteriales</taxon>
        <taxon>Gordoniaceae</taxon>
        <taxon>Gordonia</taxon>
    </lineage>
</organism>
<evidence type="ECO:0000313" key="3">
    <source>
        <dbReference type="Proteomes" id="UP000011666"/>
    </source>
</evidence>